<dbReference type="EMBL" id="BLAL01000069">
    <property type="protein sequence ID" value="GES83515.1"/>
    <property type="molecule type" value="Genomic_DNA"/>
</dbReference>
<dbReference type="InterPro" id="IPR038717">
    <property type="entry name" value="Tc1-like_DDE_dom"/>
</dbReference>
<dbReference type="Proteomes" id="UP000615446">
    <property type="component" value="Unassembled WGS sequence"/>
</dbReference>
<accession>A0A8H3LBT7</accession>
<dbReference type="OrthoDB" id="2201491at2759"/>
<name>A0A8H3LBT7_9GLOM</name>
<protein>
    <submittedName>
        <fullName evidence="2">IS630 family transposase</fullName>
    </submittedName>
</protein>
<dbReference type="GO" id="GO:0003676">
    <property type="term" value="F:nucleic acid binding"/>
    <property type="evidence" value="ECO:0007669"/>
    <property type="project" value="InterPro"/>
</dbReference>
<organism evidence="2 3">
    <name type="scientific">Rhizophagus clarus</name>
    <dbReference type="NCBI Taxonomy" id="94130"/>
    <lineage>
        <taxon>Eukaryota</taxon>
        <taxon>Fungi</taxon>
        <taxon>Fungi incertae sedis</taxon>
        <taxon>Mucoromycota</taxon>
        <taxon>Glomeromycotina</taxon>
        <taxon>Glomeromycetes</taxon>
        <taxon>Glomerales</taxon>
        <taxon>Glomeraceae</taxon>
        <taxon>Rhizophagus</taxon>
    </lineage>
</organism>
<gene>
    <name evidence="2" type="ORF">RCL2_001067000</name>
</gene>
<dbReference type="Pfam" id="PF13358">
    <property type="entry name" value="DDE_3"/>
    <property type="match status" value="1"/>
</dbReference>
<evidence type="ECO:0000313" key="2">
    <source>
        <dbReference type="EMBL" id="GES83515.1"/>
    </source>
</evidence>
<reference evidence="2" key="1">
    <citation type="submission" date="2019-10" db="EMBL/GenBank/DDBJ databases">
        <title>Conservation and host-specific expression of non-tandemly repeated heterogenous ribosome RNA gene in arbuscular mycorrhizal fungi.</title>
        <authorList>
            <person name="Maeda T."/>
            <person name="Kobayashi Y."/>
            <person name="Nakagawa T."/>
            <person name="Ezawa T."/>
            <person name="Yamaguchi K."/>
            <person name="Bino T."/>
            <person name="Nishimoto Y."/>
            <person name="Shigenobu S."/>
            <person name="Kawaguchi M."/>
        </authorList>
    </citation>
    <scope>NUCLEOTIDE SEQUENCE</scope>
    <source>
        <strain evidence="2">HR1</strain>
    </source>
</reference>
<evidence type="ECO:0000259" key="1">
    <source>
        <dbReference type="Pfam" id="PF13358"/>
    </source>
</evidence>
<feature type="domain" description="Tc1-like transposase DDE" evidence="1">
    <location>
        <begin position="59"/>
        <end position="126"/>
    </location>
</feature>
<sequence length="141" mass="16612">MGVHQTTVVRTHQCMRKTEYSTAINIQGKLRTDDNIQVSTETNRWGLDSELYCQILTEDFLGTLSYYDLEIYGVIFQQDNDPKHISNRTKDWFFNNGIKVLDWPAQSPDLNPIEHLWNKVDRRLRKLPVQISGKEDLWDKI</sequence>
<evidence type="ECO:0000313" key="3">
    <source>
        <dbReference type="Proteomes" id="UP000615446"/>
    </source>
</evidence>
<dbReference type="AlphaFoldDB" id="A0A8H3LBT7"/>
<comment type="caution">
    <text evidence="2">The sequence shown here is derived from an EMBL/GenBank/DDBJ whole genome shotgun (WGS) entry which is preliminary data.</text>
</comment>
<dbReference type="Gene3D" id="3.30.420.10">
    <property type="entry name" value="Ribonuclease H-like superfamily/Ribonuclease H"/>
    <property type="match status" value="1"/>
</dbReference>
<proteinExistence type="predicted"/>
<dbReference type="InterPro" id="IPR036397">
    <property type="entry name" value="RNaseH_sf"/>
</dbReference>